<gene>
    <name evidence="4" type="primary">SLM2</name>
    <name evidence="4" type="ORF">N0V83_008201</name>
</gene>
<dbReference type="OrthoDB" id="5598057at2759"/>
<feature type="compositionally biased region" description="Low complexity" evidence="2">
    <location>
        <begin position="885"/>
        <end position="897"/>
    </location>
</feature>
<evidence type="ECO:0000256" key="1">
    <source>
        <dbReference type="ARBA" id="ARBA00022553"/>
    </source>
</evidence>
<dbReference type="CDD" id="cd13311">
    <property type="entry name" value="PH_Slm1"/>
    <property type="match status" value="1"/>
</dbReference>
<feature type="region of interest" description="Disordered" evidence="2">
    <location>
        <begin position="780"/>
        <end position="830"/>
    </location>
</feature>
<feature type="compositionally biased region" description="Low complexity" evidence="2">
    <location>
        <begin position="585"/>
        <end position="598"/>
    </location>
</feature>
<accession>A0A9W8Y4N5</accession>
<dbReference type="InterPro" id="IPR043453">
    <property type="entry name" value="Slm1_PH"/>
</dbReference>
<dbReference type="AlphaFoldDB" id="A0A9W8Y4N5"/>
<dbReference type="InterPro" id="IPR001849">
    <property type="entry name" value="PH_domain"/>
</dbReference>
<dbReference type="PROSITE" id="PS50003">
    <property type="entry name" value="PH_DOMAIN"/>
    <property type="match status" value="1"/>
</dbReference>
<comment type="caution">
    <text evidence="4">The sequence shown here is derived from an EMBL/GenBank/DDBJ whole genome shotgun (WGS) entry which is preliminary data.</text>
</comment>
<feature type="region of interest" description="Disordered" evidence="2">
    <location>
        <begin position="1"/>
        <end position="134"/>
    </location>
</feature>
<dbReference type="EMBL" id="JAPEUY010000015">
    <property type="protein sequence ID" value="KAJ4365581.1"/>
    <property type="molecule type" value="Genomic_DNA"/>
</dbReference>
<evidence type="ECO:0000259" key="3">
    <source>
        <dbReference type="PROSITE" id="PS50003"/>
    </source>
</evidence>
<dbReference type="InterPro" id="IPR046869">
    <property type="entry name" value="SLM1/RGC1-like_PH"/>
</dbReference>
<feature type="compositionally biased region" description="Polar residues" evidence="2">
    <location>
        <begin position="707"/>
        <end position="725"/>
    </location>
</feature>
<dbReference type="SMART" id="SM00233">
    <property type="entry name" value="PH"/>
    <property type="match status" value="1"/>
</dbReference>
<feature type="region of interest" description="Disordered" evidence="2">
    <location>
        <begin position="539"/>
        <end position="734"/>
    </location>
</feature>
<evidence type="ECO:0000313" key="5">
    <source>
        <dbReference type="Proteomes" id="UP001140560"/>
    </source>
</evidence>
<keyword evidence="5" id="KW-1185">Reference proteome</keyword>
<dbReference type="SUPFAM" id="SSF103657">
    <property type="entry name" value="BAR/IMD domain-like"/>
    <property type="match status" value="1"/>
</dbReference>
<evidence type="ECO:0000256" key="2">
    <source>
        <dbReference type="SAM" id="MobiDB-lite"/>
    </source>
</evidence>
<dbReference type="Pfam" id="PF20399">
    <property type="entry name" value="PH_20"/>
    <property type="match status" value="1"/>
</dbReference>
<dbReference type="Pfam" id="PF20400">
    <property type="entry name" value="BAR_4"/>
    <property type="match status" value="1"/>
</dbReference>
<dbReference type="SUPFAM" id="SSF50729">
    <property type="entry name" value="PH domain-like"/>
    <property type="match status" value="1"/>
</dbReference>
<feature type="compositionally biased region" description="Polar residues" evidence="2">
    <location>
        <begin position="608"/>
        <end position="635"/>
    </location>
</feature>
<dbReference type="Gene3D" id="2.30.29.30">
    <property type="entry name" value="Pleckstrin-homology domain (PH domain)/Phosphotyrosine-binding domain (PTB)"/>
    <property type="match status" value="1"/>
</dbReference>
<organism evidence="4 5">
    <name type="scientific">Neocucurbitaria cava</name>
    <dbReference type="NCBI Taxonomy" id="798079"/>
    <lineage>
        <taxon>Eukaryota</taxon>
        <taxon>Fungi</taxon>
        <taxon>Dikarya</taxon>
        <taxon>Ascomycota</taxon>
        <taxon>Pezizomycotina</taxon>
        <taxon>Dothideomycetes</taxon>
        <taxon>Pleosporomycetidae</taxon>
        <taxon>Pleosporales</taxon>
        <taxon>Pleosporineae</taxon>
        <taxon>Cucurbitariaceae</taxon>
        <taxon>Neocucurbitaria</taxon>
    </lineage>
</organism>
<feature type="domain" description="PH" evidence="3">
    <location>
        <begin position="420"/>
        <end position="525"/>
    </location>
</feature>
<dbReference type="InterPro" id="IPR046868">
    <property type="entry name" value="BAR_4"/>
</dbReference>
<dbReference type="Gene3D" id="1.20.1270.60">
    <property type="entry name" value="Arfaptin homology (AH) domain/BAR domain"/>
    <property type="match status" value="1"/>
</dbReference>
<evidence type="ECO:0000313" key="4">
    <source>
        <dbReference type="EMBL" id="KAJ4365581.1"/>
    </source>
</evidence>
<feature type="compositionally biased region" description="Basic and acidic residues" evidence="2">
    <location>
        <begin position="47"/>
        <end position="65"/>
    </location>
</feature>
<protein>
    <submittedName>
        <fullName evidence="4">Phosphatidylinositol 4,5-bisphosphate-binding protein</fullName>
    </submittedName>
</protein>
<reference evidence="4" key="1">
    <citation type="submission" date="2022-10" db="EMBL/GenBank/DDBJ databases">
        <title>Tapping the CABI collections for fungal endophytes: first genome assemblies for Collariella, Neodidymelliopsis, Ascochyta clinopodiicola, Didymella pomorum, Didymosphaeria variabile, Neocosmospora piperis and Neocucurbitaria cava.</title>
        <authorList>
            <person name="Hill R."/>
        </authorList>
    </citation>
    <scope>NUCLEOTIDE SEQUENCE</scope>
    <source>
        <strain evidence="4">IMI 356814</strain>
    </source>
</reference>
<feature type="compositionally biased region" description="Polar residues" evidence="2">
    <location>
        <begin position="674"/>
        <end position="688"/>
    </location>
</feature>
<dbReference type="InterPro" id="IPR011993">
    <property type="entry name" value="PH-like_dom_sf"/>
</dbReference>
<proteinExistence type="predicted"/>
<dbReference type="Proteomes" id="UP001140560">
    <property type="component" value="Unassembled WGS sequence"/>
</dbReference>
<feature type="compositionally biased region" description="Polar residues" evidence="2">
    <location>
        <begin position="88"/>
        <end position="97"/>
    </location>
</feature>
<name>A0A9W8Y4N5_9PLEO</name>
<keyword evidence="1" id="KW-0597">Phosphoprotein</keyword>
<dbReference type="PANTHER" id="PTHR31941">
    <property type="entry name" value="CYTOSKELETAL SIGNALING PROTEIN SLM1"/>
    <property type="match status" value="1"/>
</dbReference>
<feature type="compositionally biased region" description="Polar residues" evidence="2">
    <location>
        <begin position="898"/>
        <end position="909"/>
    </location>
</feature>
<feature type="region of interest" description="Disordered" evidence="2">
    <location>
        <begin position="883"/>
        <end position="909"/>
    </location>
</feature>
<feature type="compositionally biased region" description="Low complexity" evidence="2">
    <location>
        <begin position="782"/>
        <end position="796"/>
    </location>
</feature>
<feature type="compositionally biased region" description="Low complexity" evidence="2">
    <location>
        <begin position="541"/>
        <end position="554"/>
    </location>
</feature>
<sequence length="988" mass="109048">MASHRPVTPSASYNPVPSIDDPSHLSRGYGNSSHLDVGVTDFADTPDDAHHERRGRFEEDFDARTRGSSVIDGDVPQRSASRASRASTLNQGSTPARSGTLKKKGSVKRSGSLKRSGSRKSMHAGSIRGVTIDDQEKGYERENSVFYTPVPTKGSPTDILADRFQTWRKFLKDLIAYFREVATSYEHRAKSLLKVSNVINNTNAPAALLTEGGLNDANRFLRDFHKQAIVEANKARDIEADVINQLSGLRADLAQKIKEIKSLSGDFKNNVEREKETTRKCVTALEEALALVDSDPTSVAGKGDPYVVRLGVERQVERQIDEENYLHRAYLNLENSGRELESIVIGEIQKSYNALASIMKRDADEMYHTVEKLRNGPIAMPRDHEWSRFVRSDPHFVNPELPLRRLEEIEYPGKHHPATTEVRAGMLERKSKYLKSYAPGWYVLSPTHIHEFKSADRIYTQPPVMSLYLLDQKLGSRSQPGSSSHKFVIKGRQTGSMHRGHTWVFRAETYETMLAWYDDIKTLTEKTGEERNAFVRRHASVRSTSAGSARSASSDTGLEEDEADAIPYSANQSMKNQAIRDESPQRPSRPSPGGRFPSDLMVHRNLQAPLSPSSGSSEVGNDLTTAAGGFQQNQYPMYPDETTPYQPDESAQPVQSTQRPKSLKSLQPAEPTQPIESAQHQQSLQSFDPSHELHAASYVNPYPPTQQPLESQQYYETQQPQSSYVQQPAYAQPAQANPTSIERHDSNYGKWMAPAAGGAVAGGLASEIYHRKQLEAQEREQQQLLNQQAQLQNQSQHYASEPPRNMGFMDVSPLPSGIPTPAIPERDPNHVAPDQIDDTGYIAPSRGLAPDQIDDTGYVAQSVAPASAPQPTSIPVGVVAPTLHQTQQQQQQQQQQQLAPDNYNNGVATPATTTESFLADSEVGTSVPFGAKTINGGPVPVELVETARGMAHPGMTRQMTDISVSDLHVPGEYPKIRVAGSSSSVPMP</sequence>
<dbReference type="PANTHER" id="PTHR31941:SF16">
    <property type="entry name" value="PHOSPHATIDYLINOSITOL 4,5-BISPHOSPHATE-BINDING PROTEIN SLM1-RELATED"/>
    <property type="match status" value="1"/>
</dbReference>
<feature type="compositionally biased region" description="Low complexity" evidence="2">
    <location>
        <begin position="78"/>
        <end position="87"/>
    </location>
</feature>
<dbReference type="InterPro" id="IPR027267">
    <property type="entry name" value="AH/BAR_dom_sf"/>
</dbReference>